<keyword evidence="2" id="KW-0547">Nucleotide-binding</keyword>
<reference evidence="4" key="1">
    <citation type="journal article" date="2021" name="Nat. Microbiol.">
        <title>Cocultivation of an ultrasmall environmental parasitic bacterium with lytic ability against bacteria associated with wastewater foams.</title>
        <authorList>
            <person name="Batinovic S."/>
            <person name="Rose J.J.A."/>
            <person name="Ratcliffe J."/>
            <person name="Seviour R.J."/>
            <person name="Petrovski S."/>
        </authorList>
    </citation>
    <scope>NUCLEOTIDE SEQUENCE</scope>
    <source>
        <strain evidence="4">CON44</strain>
    </source>
</reference>
<keyword evidence="3 4" id="KW-0067">ATP-binding</keyword>
<keyword evidence="1" id="KW-0813">Transport</keyword>
<dbReference type="GO" id="GO:0005886">
    <property type="term" value="C:plasma membrane"/>
    <property type="evidence" value="ECO:0007669"/>
    <property type="project" value="TreeGrafter"/>
</dbReference>
<evidence type="ECO:0000256" key="2">
    <source>
        <dbReference type="ARBA" id="ARBA00022741"/>
    </source>
</evidence>
<dbReference type="PANTHER" id="PTHR45772">
    <property type="entry name" value="CONSERVED COMPONENT OF ABC TRANSPORTER FOR NATURAL AMINO ACIDS-RELATED"/>
    <property type="match status" value="1"/>
</dbReference>
<dbReference type="SUPFAM" id="SSF52540">
    <property type="entry name" value="P-loop containing nucleoside triphosphate hydrolases"/>
    <property type="match status" value="1"/>
</dbReference>
<evidence type="ECO:0000256" key="3">
    <source>
        <dbReference type="ARBA" id="ARBA00022840"/>
    </source>
</evidence>
<dbReference type="InterPro" id="IPR051120">
    <property type="entry name" value="ABC_AA/LPS_Transport"/>
</dbReference>
<dbReference type="CDD" id="cd03219">
    <property type="entry name" value="ABC_Mj1267_LivG_branched"/>
    <property type="match status" value="1"/>
</dbReference>
<evidence type="ECO:0000313" key="4">
    <source>
        <dbReference type="EMBL" id="QHN40088.1"/>
    </source>
</evidence>
<protein>
    <submittedName>
        <fullName evidence="4">ATP-binding cassette domain-containing protein</fullName>
    </submittedName>
</protein>
<dbReference type="Pfam" id="PF12399">
    <property type="entry name" value="BCA_ABC_TP_C"/>
    <property type="match status" value="1"/>
</dbReference>
<dbReference type="InterPro" id="IPR003593">
    <property type="entry name" value="AAA+_ATPase"/>
</dbReference>
<dbReference type="SMART" id="SM00382">
    <property type="entry name" value="AAA"/>
    <property type="match status" value="1"/>
</dbReference>
<dbReference type="AlphaFoldDB" id="A0A857KP81"/>
<dbReference type="GO" id="GO:0005524">
    <property type="term" value="F:ATP binding"/>
    <property type="evidence" value="ECO:0007669"/>
    <property type="project" value="UniProtKB-KW"/>
</dbReference>
<dbReference type="EMBL" id="CP045810">
    <property type="protein sequence ID" value="QHN40088.1"/>
    <property type="molecule type" value="Genomic_DNA"/>
</dbReference>
<dbReference type="Pfam" id="PF00005">
    <property type="entry name" value="ABC_tran"/>
    <property type="match status" value="1"/>
</dbReference>
<name>A0A857KP81_9ACTN</name>
<evidence type="ECO:0000256" key="1">
    <source>
        <dbReference type="ARBA" id="ARBA00022448"/>
    </source>
</evidence>
<proteinExistence type="predicted"/>
<gene>
    <name evidence="4" type="ORF">GII30_13850</name>
</gene>
<accession>A0A857KP81</accession>
<sequence>MSASSRLSAHEVTMRFGGLVALDSVSIDVPQRSIVGLVGPNGAGKSTLFGVLSGLLTPTSGTVTFDDADVTRASARTRARLGMARTFQHPELFSTLTVRDHIVLADRIRYSRARLWTDLFTGRGLRRPPADETARVDDLIDTLGLGPIAHRAIGDLPLGSCRLVEVARALAVEPTLMLLDEPSSGLDVAETAELAAVLQQVVADRDVSLLFVEHDVELVLRICDSVHVLDFGVKIAAGTPEEIRNDPAVRAAYLGEDVTSQEKAR</sequence>
<dbReference type="GO" id="GO:0016887">
    <property type="term" value="F:ATP hydrolysis activity"/>
    <property type="evidence" value="ECO:0007669"/>
    <property type="project" value="InterPro"/>
</dbReference>
<dbReference type="RefSeq" id="WP_005189303.1">
    <property type="nucleotide sequence ID" value="NZ_CP045804.1"/>
</dbReference>
<dbReference type="InterPro" id="IPR032823">
    <property type="entry name" value="BCA_ABC_TP_C"/>
</dbReference>
<organism evidence="4">
    <name type="scientific">Gordonia amarae</name>
    <dbReference type="NCBI Taxonomy" id="36821"/>
    <lineage>
        <taxon>Bacteria</taxon>
        <taxon>Bacillati</taxon>
        <taxon>Actinomycetota</taxon>
        <taxon>Actinomycetes</taxon>
        <taxon>Mycobacteriales</taxon>
        <taxon>Gordoniaceae</taxon>
        <taxon>Gordonia</taxon>
    </lineage>
</organism>
<dbReference type="InterPro" id="IPR003439">
    <property type="entry name" value="ABC_transporter-like_ATP-bd"/>
</dbReference>
<dbReference type="Gene3D" id="3.40.50.300">
    <property type="entry name" value="P-loop containing nucleotide triphosphate hydrolases"/>
    <property type="match status" value="1"/>
</dbReference>
<dbReference type="PROSITE" id="PS50893">
    <property type="entry name" value="ABC_TRANSPORTER_2"/>
    <property type="match status" value="1"/>
</dbReference>
<dbReference type="InterPro" id="IPR027417">
    <property type="entry name" value="P-loop_NTPase"/>
</dbReference>